<name>A0ABP9FWW5_9SPHI</name>
<evidence type="ECO:0000313" key="2">
    <source>
        <dbReference type="EMBL" id="GAA4919202.1"/>
    </source>
</evidence>
<evidence type="ECO:0000313" key="3">
    <source>
        <dbReference type="Proteomes" id="UP001501436"/>
    </source>
</evidence>
<comment type="caution">
    <text evidence="2">The sequence shown here is derived from an EMBL/GenBank/DDBJ whole genome shotgun (WGS) entry which is preliminary data.</text>
</comment>
<feature type="transmembrane region" description="Helical" evidence="1">
    <location>
        <begin position="48"/>
        <end position="68"/>
    </location>
</feature>
<keyword evidence="1" id="KW-0812">Transmembrane</keyword>
<proteinExistence type="predicted"/>
<dbReference type="Proteomes" id="UP001501436">
    <property type="component" value="Unassembled WGS sequence"/>
</dbReference>
<dbReference type="Pfam" id="PF14108">
    <property type="entry name" value="ABA4-like"/>
    <property type="match status" value="1"/>
</dbReference>
<feature type="transmembrane region" description="Helical" evidence="1">
    <location>
        <begin position="88"/>
        <end position="108"/>
    </location>
</feature>
<evidence type="ECO:0000256" key="1">
    <source>
        <dbReference type="SAM" id="Phobius"/>
    </source>
</evidence>
<sequence>MRIYTRPQNNYMNTSQIFSLAGTIAALQWAILIILPKWKITQWLIRRPVVPVFLSVVYCIYIVGFFNTPGGGYNSLQQVRTLFADDHLLLAGWVHYLAFDLLIGFAIIKSSQEKHISHWLIIPCLISTFMFGPCGFLLYQIFKNFKKQS</sequence>
<gene>
    <name evidence="2" type="ORF">GCM10023313_23570</name>
</gene>
<dbReference type="InterPro" id="IPR025461">
    <property type="entry name" value="ABA4-like"/>
</dbReference>
<keyword evidence="3" id="KW-1185">Reference proteome</keyword>
<dbReference type="EMBL" id="BAABJI010000002">
    <property type="protein sequence ID" value="GAA4919202.1"/>
    <property type="molecule type" value="Genomic_DNA"/>
</dbReference>
<feature type="transmembrane region" description="Helical" evidence="1">
    <location>
        <begin position="17"/>
        <end position="36"/>
    </location>
</feature>
<accession>A0ABP9FWW5</accession>
<feature type="transmembrane region" description="Helical" evidence="1">
    <location>
        <begin position="120"/>
        <end position="142"/>
    </location>
</feature>
<keyword evidence="1" id="KW-1133">Transmembrane helix</keyword>
<protein>
    <submittedName>
        <fullName evidence="2">ABA4-like family protein</fullName>
    </submittedName>
</protein>
<reference evidence="3" key="1">
    <citation type="journal article" date="2019" name="Int. J. Syst. Evol. Microbiol.">
        <title>The Global Catalogue of Microorganisms (GCM) 10K type strain sequencing project: providing services to taxonomists for standard genome sequencing and annotation.</title>
        <authorList>
            <consortium name="The Broad Institute Genomics Platform"/>
            <consortium name="The Broad Institute Genome Sequencing Center for Infectious Disease"/>
            <person name="Wu L."/>
            <person name="Ma J."/>
        </authorList>
    </citation>
    <scope>NUCLEOTIDE SEQUENCE [LARGE SCALE GENOMIC DNA]</scope>
    <source>
        <strain evidence="3">JCM 18283</strain>
    </source>
</reference>
<organism evidence="2 3">
    <name type="scientific">Mucilaginibacter defluvii</name>
    <dbReference type="NCBI Taxonomy" id="1196019"/>
    <lineage>
        <taxon>Bacteria</taxon>
        <taxon>Pseudomonadati</taxon>
        <taxon>Bacteroidota</taxon>
        <taxon>Sphingobacteriia</taxon>
        <taxon>Sphingobacteriales</taxon>
        <taxon>Sphingobacteriaceae</taxon>
        <taxon>Mucilaginibacter</taxon>
    </lineage>
</organism>
<keyword evidence="1" id="KW-0472">Membrane</keyword>